<sequence>MTGGGAAGRGAHGIGWAASLLAVLLAGGCAPLPANRGVDEVALAPDGETEFMLRPLVRLRSVPVEAPASGVALVTVERTDDEPDPDDDPGAGEELGRGGASWYGIRFHNRRTASGERFDMGALTAAHRTLPFGTMVCVRSLVNGEQVVVRVTDRGPGSPQRIIDLSRAAAEALDMLGTGIKQVVLSKPSSVTGRCVR</sequence>
<evidence type="ECO:0000256" key="3">
    <source>
        <dbReference type="HAMAP-Rule" id="MF_02071"/>
    </source>
</evidence>
<dbReference type="PANTHER" id="PTHR34183">
    <property type="entry name" value="ENDOLYTIC PEPTIDOGLYCAN TRANSGLYCOSYLASE RLPA"/>
    <property type="match status" value="1"/>
</dbReference>
<organism evidence="7 8">
    <name type="scientific">Xylophilus ampelinus</name>
    <dbReference type="NCBI Taxonomy" id="54067"/>
    <lineage>
        <taxon>Bacteria</taxon>
        <taxon>Pseudomonadati</taxon>
        <taxon>Pseudomonadota</taxon>
        <taxon>Betaproteobacteria</taxon>
        <taxon>Burkholderiales</taxon>
        <taxon>Xylophilus</taxon>
    </lineage>
</organism>
<keyword evidence="2 3" id="KW-0961">Cell wall biogenesis/degradation</keyword>
<dbReference type="SUPFAM" id="SSF50685">
    <property type="entry name" value="Barwin-like endoglucanases"/>
    <property type="match status" value="1"/>
</dbReference>
<reference evidence="7 8" key="1">
    <citation type="submission" date="2018-06" db="EMBL/GenBank/DDBJ databases">
        <title>Genomic Encyclopedia of Type Strains, Phase III (KMG-III): the genomes of soil and plant-associated and newly described type strains.</title>
        <authorList>
            <person name="Whitman W."/>
        </authorList>
    </citation>
    <scope>NUCLEOTIDE SEQUENCE [LARGE SCALE GENOMIC DNA]</scope>
    <source>
        <strain evidence="7 8">CECT 7646</strain>
    </source>
</reference>
<evidence type="ECO:0000256" key="1">
    <source>
        <dbReference type="ARBA" id="ARBA00023239"/>
    </source>
</evidence>
<evidence type="ECO:0000256" key="2">
    <source>
        <dbReference type="ARBA" id="ARBA00023316"/>
    </source>
</evidence>
<dbReference type="RefSeq" id="WP_233504359.1">
    <property type="nucleotide sequence ID" value="NZ_JAMOFZ010000011.1"/>
</dbReference>
<comment type="similarity">
    <text evidence="3 4">Belongs to the RlpA family.</text>
</comment>
<dbReference type="NCBIfam" id="TIGR00413">
    <property type="entry name" value="rlpA"/>
    <property type="match status" value="1"/>
</dbReference>
<evidence type="ECO:0000313" key="7">
    <source>
        <dbReference type="EMBL" id="PYE77933.1"/>
    </source>
</evidence>
<dbReference type="PANTHER" id="PTHR34183:SF1">
    <property type="entry name" value="ENDOLYTIC PEPTIDOGLYCAN TRANSGLYCOSYLASE RLPA"/>
    <property type="match status" value="1"/>
</dbReference>
<dbReference type="AlphaFoldDB" id="A0A318SGI1"/>
<evidence type="ECO:0000313" key="8">
    <source>
        <dbReference type="Proteomes" id="UP000247540"/>
    </source>
</evidence>
<dbReference type="GO" id="GO:0071555">
    <property type="term" value="P:cell wall organization"/>
    <property type="evidence" value="ECO:0007669"/>
    <property type="project" value="UniProtKB-KW"/>
</dbReference>
<dbReference type="InterPro" id="IPR034718">
    <property type="entry name" value="RlpA"/>
</dbReference>
<name>A0A318SGI1_9BURK</name>
<proteinExistence type="inferred from homology"/>
<evidence type="ECO:0000256" key="5">
    <source>
        <dbReference type="SAM" id="MobiDB-lite"/>
    </source>
</evidence>
<dbReference type="Pfam" id="PF03330">
    <property type="entry name" value="DPBB_1"/>
    <property type="match status" value="1"/>
</dbReference>
<dbReference type="EMBL" id="QJTC01000011">
    <property type="protein sequence ID" value="PYE77933.1"/>
    <property type="molecule type" value="Genomic_DNA"/>
</dbReference>
<evidence type="ECO:0000259" key="6">
    <source>
        <dbReference type="Pfam" id="PF03330"/>
    </source>
</evidence>
<accession>A0A318SGI1</accession>
<dbReference type="Proteomes" id="UP000247540">
    <property type="component" value="Unassembled WGS sequence"/>
</dbReference>
<keyword evidence="8" id="KW-1185">Reference proteome</keyword>
<comment type="caution">
    <text evidence="7">The sequence shown here is derived from an EMBL/GenBank/DDBJ whole genome shotgun (WGS) entry which is preliminary data.</text>
</comment>
<dbReference type="EC" id="4.2.2.-" evidence="3"/>
<feature type="compositionally biased region" description="Acidic residues" evidence="5">
    <location>
        <begin position="79"/>
        <end position="91"/>
    </location>
</feature>
<dbReference type="InterPro" id="IPR012997">
    <property type="entry name" value="RplA"/>
</dbReference>
<dbReference type="InterPro" id="IPR036908">
    <property type="entry name" value="RlpA-like_sf"/>
</dbReference>
<feature type="domain" description="RlpA-like protein double-psi beta-barrel" evidence="6">
    <location>
        <begin position="98"/>
        <end position="183"/>
    </location>
</feature>
<keyword evidence="7" id="KW-0449">Lipoprotein</keyword>
<keyword evidence="1 3" id="KW-0456">Lyase</keyword>
<comment type="function">
    <text evidence="3">Lytic transglycosylase with a strong preference for naked glycan strands that lack stem peptides.</text>
</comment>
<feature type="region of interest" description="Disordered" evidence="5">
    <location>
        <begin position="76"/>
        <end position="97"/>
    </location>
</feature>
<dbReference type="HAMAP" id="MF_02071">
    <property type="entry name" value="RlpA"/>
    <property type="match status" value="1"/>
</dbReference>
<gene>
    <name evidence="3" type="primary">rlpA</name>
    <name evidence="7" type="ORF">DFQ15_11177</name>
</gene>
<dbReference type="GO" id="GO:0008932">
    <property type="term" value="F:lytic endotransglycosylase activity"/>
    <property type="evidence" value="ECO:0007669"/>
    <property type="project" value="UniProtKB-UniRule"/>
</dbReference>
<dbReference type="CDD" id="cd22268">
    <property type="entry name" value="DPBB_RlpA-like"/>
    <property type="match status" value="1"/>
</dbReference>
<dbReference type="InterPro" id="IPR009009">
    <property type="entry name" value="RlpA-like_DPBB"/>
</dbReference>
<dbReference type="GO" id="GO:0000270">
    <property type="term" value="P:peptidoglycan metabolic process"/>
    <property type="evidence" value="ECO:0007669"/>
    <property type="project" value="UniProtKB-UniRule"/>
</dbReference>
<evidence type="ECO:0000256" key="4">
    <source>
        <dbReference type="RuleBase" id="RU003495"/>
    </source>
</evidence>
<protein>
    <recommendedName>
        <fullName evidence="3">Endolytic peptidoglycan transglycosylase RlpA</fullName>
        <ecNumber evidence="3">4.2.2.-</ecNumber>
    </recommendedName>
</protein>
<dbReference type="Gene3D" id="2.40.40.10">
    <property type="entry name" value="RlpA-like domain"/>
    <property type="match status" value="1"/>
</dbReference>